<reference evidence="1" key="1">
    <citation type="submission" date="2022-07" db="EMBL/GenBank/DDBJ databases">
        <title>Phylogenomic reconstructions and comparative analyses of Kickxellomycotina fungi.</title>
        <authorList>
            <person name="Reynolds N.K."/>
            <person name="Stajich J.E."/>
            <person name="Barry K."/>
            <person name="Grigoriev I.V."/>
            <person name="Crous P."/>
            <person name="Smith M.E."/>
        </authorList>
    </citation>
    <scope>NUCLEOTIDE SEQUENCE</scope>
    <source>
        <strain evidence="1">BCRC 34297</strain>
    </source>
</reference>
<proteinExistence type="predicted"/>
<organism evidence="1 2">
    <name type="scientific">Coemansia pectinata</name>
    <dbReference type="NCBI Taxonomy" id="1052879"/>
    <lineage>
        <taxon>Eukaryota</taxon>
        <taxon>Fungi</taxon>
        <taxon>Fungi incertae sedis</taxon>
        <taxon>Zoopagomycota</taxon>
        <taxon>Kickxellomycotina</taxon>
        <taxon>Kickxellomycetes</taxon>
        <taxon>Kickxellales</taxon>
        <taxon>Kickxellaceae</taxon>
        <taxon>Coemansia</taxon>
    </lineage>
</organism>
<dbReference type="Proteomes" id="UP001140011">
    <property type="component" value="Unassembled WGS sequence"/>
</dbReference>
<dbReference type="OrthoDB" id="5592785at2759"/>
<evidence type="ECO:0000313" key="1">
    <source>
        <dbReference type="EMBL" id="KAJ2751985.1"/>
    </source>
</evidence>
<accession>A0A9W8GSC5</accession>
<name>A0A9W8GSC5_9FUNG</name>
<sequence>MPLLSVCHCFRAVAISHCCLTHTLVIDNLSAKVWKGGSTWWGCLSRSEFPTDLHAKTLCIELSENDIYNGLTLEALLRKPYVDYTFPKVRTLSFKFGFTRKSEHSSDDETIPLDIEVNIRAFVRRIKLIAPMVQRVNMCSAGGMTSPALLPSQRFNNLLSQICQSIGDIEFSYLSRPILVDPCLNAIRRLV</sequence>
<protein>
    <submittedName>
        <fullName evidence="1">Uncharacterized protein</fullName>
    </submittedName>
</protein>
<evidence type="ECO:0000313" key="2">
    <source>
        <dbReference type="Proteomes" id="UP001140011"/>
    </source>
</evidence>
<dbReference type="EMBL" id="JANBUH010000334">
    <property type="protein sequence ID" value="KAJ2751985.1"/>
    <property type="molecule type" value="Genomic_DNA"/>
</dbReference>
<comment type="caution">
    <text evidence="1">The sequence shown here is derived from an EMBL/GenBank/DDBJ whole genome shotgun (WGS) entry which is preliminary data.</text>
</comment>
<keyword evidence="2" id="KW-1185">Reference proteome</keyword>
<dbReference type="AlphaFoldDB" id="A0A9W8GSC5"/>
<gene>
    <name evidence="1" type="ORF">GGI19_004123</name>
</gene>